<evidence type="ECO:0000313" key="3">
    <source>
        <dbReference type="EMBL" id="TFD48873.1"/>
    </source>
</evidence>
<accession>A0A4R8ZYB6</accession>
<keyword evidence="4" id="KW-1185">Reference proteome</keyword>
<dbReference type="RefSeq" id="WP_134519899.1">
    <property type="nucleotide sequence ID" value="NZ_SOHE01000053.1"/>
</dbReference>
<name>A0A4R8ZYB6_9MICO</name>
<feature type="compositionally biased region" description="Acidic residues" evidence="1">
    <location>
        <begin position="140"/>
        <end position="149"/>
    </location>
</feature>
<protein>
    <recommendedName>
        <fullName evidence="5">Mucin-associated surface protein</fullName>
    </recommendedName>
</protein>
<organism evidence="3 4">
    <name type="scientific">Cryobacterium frigoriphilum</name>
    <dbReference type="NCBI Taxonomy" id="1259150"/>
    <lineage>
        <taxon>Bacteria</taxon>
        <taxon>Bacillati</taxon>
        <taxon>Actinomycetota</taxon>
        <taxon>Actinomycetes</taxon>
        <taxon>Micrococcales</taxon>
        <taxon>Microbacteriaceae</taxon>
        <taxon>Cryobacterium</taxon>
    </lineage>
</organism>
<evidence type="ECO:0000313" key="4">
    <source>
        <dbReference type="Proteomes" id="UP000297447"/>
    </source>
</evidence>
<keyword evidence="2" id="KW-0732">Signal</keyword>
<feature type="chain" id="PRO_5020635530" description="Mucin-associated surface protein" evidence="2">
    <location>
        <begin position="34"/>
        <end position="177"/>
    </location>
</feature>
<gene>
    <name evidence="3" type="ORF">E3T55_12540</name>
</gene>
<feature type="compositionally biased region" description="Pro residues" evidence="1">
    <location>
        <begin position="113"/>
        <end position="137"/>
    </location>
</feature>
<dbReference type="AlphaFoldDB" id="A0A4R8ZYB6"/>
<dbReference type="Proteomes" id="UP000297447">
    <property type="component" value="Unassembled WGS sequence"/>
</dbReference>
<sequence length="177" mass="18016">MSLQTRPRSRLTLFAATALIVVGALSGCSNAPAALESATADRLQSSVLDVTSAAATGDYETALSLLTAVEADLRTAASAGQVTAERSAEIQAAITAVNADLLAAVEASVPVPASTPSPSPTPTPTPSESPSPTPSPTPTSDDDDDDDDDDKGKNDEKECKPNDDKDGDGICDDKDDD</sequence>
<reference evidence="3 4" key="1">
    <citation type="submission" date="2019-03" db="EMBL/GenBank/DDBJ databases">
        <title>Genomics of glacier-inhabiting Cryobacterium strains.</title>
        <authorList>
            <person name="Liu Q."/>
            <person name="Xin Y.-H."/>
        </authorList>
    </citation>
    <scope>NUCLEOTIDE SEQUENCE [LARGE SCALE GENOMIC DNA]</scope>
    <source>
        <strain evidence="3 4">Hh14</strain>
    </source>
</reference>
<evidence type="ECO:0000256" key="2">
    <source>
        <dbReference type="SAM" id="SignalP"/>
    </source>
</evidence>
<evidence type="ECO:0008006" key="5">
    <source>
        <dbReference type="Google" id="ProtNLM"/>
    </source>
</evidence>
<dbReference type="EMBL" id="SOHE01000053">
    <property type="protein sequence ID" value="TFD48873.1"/>
    <property type="molecule type" value="Genomic_DNA"/>
</dbReference>
<proteinExistence type="predicted"/>
<dbReference type="PROSITE" id="PS51257">
    <property type="entry name" value="PROKAR_LIPOPROTEIN"/>
    <property type="match status" value="1"/>
</dbReference>
<feature type="compositionally biased region" description="Basic and acidic residues" evidence="1">
    <location>
        <begin position="150"/>
        <end position="177"/>
    </location>
</feature>
<comment type="caution">
    <text evidence="3">The sequence shown here is derived from an EMBL/GenBank/DDBJ whole genome shotgun (WGS) entry which is preliminary data.</text>
</comment>
<feature type="signal peptide" evidence="2">
    <location>
        <begin position="1"/>
        <end position="33"/>
    </location>
</feature>
<evidence type="ECO:0000256" key="1">
    <source>
        <dbReference type="SAM" id="MobiDB-lite"/>
    </source>
</evidence>
<feature type="region of interest" description="Disordered" evidence="1">
    <location>
        <begin position="110"/>
        <end position="177"/>
    </location>
</feature>
<dbReference type="OrthoDB" id="5121204at2"/>